<reference evidence="7" key="1">
    <citation type="submission" date="2020-03" db="EMBL/GenBank/DDBJ databases">
        <authorList>
            <person name="Chebbi M.A."/>
            <person name="Drezen J.M."/>
        </authorList>
    </citation>
    <scope>NUCLEOTIDE SEQUENCE</scope>
    <source>
        <tissue evidence="7">Whole body</tissue>
    </source>
</reference>
<dbReference type="GO" id="GO:0003729">
    <property type="term" value="F:mRNA binding"/>
    <property type="evidence" value="ECO:0007669"/>
    <property type="project" value="TreeGrafter"/>
</dbReference>
<evidence type="ECO:0000256" key="3">
    <source>
        <dbReference type="ARBA" id="ARBA00022574"/>
    </source>
</evidence>
<dbReference type="OrthoDB" id="2194683at2759"/>
<keyword evidence="3" id="KW-0853">WD repeat</keyword>
<comment type="function">
    <text evidence="1">Functions in the early steps of protein synthesis of a small number of specific mRNAs. Acts by directing the binding of methionyl-tRNAi to 40S ribosomal subunits. In contrast to the eIF-2 complex, it binds methionyl-tRNAi to 40S subunits in a codon-dependent manner, whereas the eIF-2 complex binds methionyl-tRNAi to 40S subunits in a GTP-dependent manner.</text>
</comment>
<accession>A0A8J5V6R5</accession>
<evidence type="ECO:0000256" key="1">
    <source>
        <dbReference type="ARBA" id="ARBA00003993"/>
    </source>
</evidence>
<protein>
    <recommendedName>
        <fullName evidence="6">Translation initiation factor beta propellor-like domain-containing protein</fullName>
    </recommendedName>
</protein>
<keyword evidence="5" id="KW-0648">Protein biosynthesis</keyword>
<feature type="domain" description="Translation initiation factor beta propellor-like" evidence="6">
    <location>
        <begin position="26"/>
        <end position="79"/>
    </location>
</feature>
<keyword evidence="2" id="KW-0396">Initiation factor</keyword>
<organism evidence="7 8">
    <name type="scientific">Cotesia typhae</name>
    <dbReference type="NCBI Taxonomy" id="2053667"/>
    <lineage>
        <taxon>Eukaryota</taxon>
        <taxon>Metazoa</taxon>
        <taxon>Ecdysozoa</taxon>
        <taxon>Arthropoda</taxon>
        <taxon>Hexapoda</taxon>
        <taxon>Insecta</taxon>
        <taxon>Pterygota</taxon>
        <taxon>Neoptera</taxon>
        <taxon>Endopterygota</taxon>
        <taxon>Hymenoptera</taxon>
        <taxon>Apocrita</taxon>
        <taxon>Ichneumonoidea</taxon>
        <taxon>Braconidae</taxon>
        <taxon>Microgastrinae</taxon>
        <taxon>Cotesia</taxon>
    </lineage>
</organism>
<evidence type="ECO:0000259" key="6">
    <source>
        <dbReference type="Pfam" id="PF08662"/>
    </source>
</evidence>
<dbReference type="AlphaFoldDB" id="A0A8J5V6R5"/>
<sequence>MDIDKTGASYYGKQALHYFSTKGDTAIVTLLHWSPEDQHFMTATTAPRLRMANGFKIWHYTGTSLYKRPWNKREELWKVLWQRFPVNSFPEQAISYKAVEGIALSAPQASKQVYRYPSARGRTINF</sequence>
<evidence type="ECO:0000256" key="5">
    <source>
        <dbReference type="ARBA" id="ARBA00022917"/>
    </source>
</evidence>
<gene>
    <name evidence="7" type="ORF">G9C98_004518</name>
</gene>
<dbReference type="PANTHER" id="PTHR13227:SF0">
    <property type="entry name" value="EUKARYOTIC TRANSLATION INITIATION FACTOR 2A"/>
    <property type="match status" value="1"/>
</dbReference>
<dbReference type="GO" id="GO:0003743">
    <property type="term" value="F:translation initiation factor activity"/>
    <property type="evidence" value="ECO:0007669"/>
    <property type="project" value="UniProtKB-KW"/>
</dbReference>
<evidence type="ECO:0000256" key="4">
    <source>
        <dbReference type="ARBA" id="ARBA00022737"/>
    </source>
</evidence>
<dbReference type="PANTHER" id="PTHR13227">
    <property type="entry name" value="EUKARYOTIC TRANSLATION INITIATION FACTOR 2A"/>
    <property type="match status" value="1"/>
</dbReference>
<dbReference type="InterPro" id="IPR011387">
    <property type="entry name" value="TIF2A"/>
</dbReference>
<evidence type="ECO:0000313" key="7">
    <source>
        <dbReference type="EMBL" id="KAG8035989.1"/>
    </source>
</evidence>
<evidence type="ECO:0000256" key="2">
    <source>
        <dbReference type="ARBA" id="ARBA00022540"/>
    </source>
</evidence>
<comment type="caution">
    <text evidence="7">The sequence shown here is derived from an EMBL/GenBank/DDBJ whole genome shotgun (WGS) entry which is preliminary data.</text>
</comment>
<dbReference type="InterPro" id="IPR013979">
    <property type="entry name" value="TIF_beta_prop-like"/>
</dbReference>
<dbReference type="GO" id="GO:0043022">
    <property type="term" value="F:ribosome binding"/>
    <property type="evidence" value="ECO:0007669"/>
    <property type="project" value="TreeGrafter"/>
</dbReference>
<evidence type="ECO:0000313" key="8">
    <source>
        <dbReference type="Proteomes" id="UP000729913"/>
    </source>
</evidence>
<keyword evidence="8" id="KW-1185">Reference proteome</keyword>
<reference evidence="7" key="2">
    <citation type="submission" date="2021-04" db="EMBL/GenBank/DDBJ databases">
        <title>Genome-wide patterns of bracovirus chromosomal integration into multiple host tissues during parasitism.</title>
        <authorList>
            <person name="Chebbi M.A.C."/>
        </authorList>
    </citation>
    <scope>NUCLEOTIDE SEQUENCE</scope>
    <source>
        <tissue evidence="7">Whole body</tissue>
    </source>
</reference>
<dbReference type="Proteomes" id="UP000729913">
    <property type="component" value="Unassembled WGS sequence"/>
</dbReference>
<keyword evidence="4" id="KW-0677">Repeat</keyword>
<dbReference type="EMBL" id="JAAOIC020000051">
    <property type="protein sequence ID" value="KAG8035989.1"/>
    <property type="molecule type" value="Genomic_DNA"/>
</dbReference>
<dbReference type="Pfam" id="PF08662">
    <property type="entry name" value="eIF2A"/>
    <property type="match status" value="1"/>
</dbReference>
<dbReference type="GO" id="GO:0022627">
    <property type="term" value="C:cytosolic small ribosomal subunit"/>
    <property type="evidence" value="ECO:0007669"/>
    <property type="project" value="TreeGrafter"/>
</dbReference>
<dbReference type="GO" id="GO:0000049">
    <property type="term" value="F:tRNA binding"/>
    <property type="evidence" value="ECO:0007669"/>
    <property type="project" value="TreeGrafter"/>
</dbReference>
<proteinExistence type="predicted"/>
<name>A0A8J5V6R5_9HYME</name>